<proteinExistence type="predicted"/>
<protein>
    <submittedName>
        <fullName evidence="1">Uncharacterized protein</fullName>
    </submittedName>
</protein>
<organism evidence="1">
    <name type="scientific">Cedratvirus Zaza IHUMI</name>
    <dbReference type="NCBI Taxonomy" id="2126979"/>
    <lineage>
        <taxon>Viruses</taxon>
        <taxon>Pithoviruses</taxon>
    </lineage>
</organism>
<dbReference type="EMBL" id="LT994652">
    <property type="protein sequence ID" value="SPN79617.1"/>
    <property type="molecule type" value="Genomic_DNA"/>
</dbReference>
<dbReference type="Proteomes" id="UP000270547">
    <property type="component" value="Segment"/>
</dbReference>
<evidence type="ECO:0000313" key="1">
    <source>
        <dbReference type="EMBL" id="SPN79617.1"/>
    </source>
</evidence>
<sequence>MGKDHGKNKHHHKEKCCEIDQHLKKKLLKLWQEAFCDAAFVTTECGKKQDKHAKDVVVITHTDGTGIPLKINGLDSFSPLSNNALYSYECAPEHKKCDKKHARKHGLNLYETLLPDIPGKPGEKSTVEIYVKLLNKYGLDTAGVHFHWWGEYKFDIKRKHERVDRGIVAVHHQAVDVDPVEFSEKTICALKKTLKIIKKRIEECD</sequence>
<name>A0A2R8FF18_9VIRU</name>
<accession>A0A2R8FF18</accession>
<reference evidence="1" key="1">
    <citation type="submission" date="2018-03" db="EMBL/GenBank/DDBJ databases">
        <authorList>
            <consortium name="Urmite Genomes"/>
        </authorList>
    </citation>
    <scope>NUCLEOTIDE SEQUENCE [LARGE SCALE GENOMIC DNA]</scope>
    <source>
        <strain evidence="1">IHUMI-S29</strain>
    </source>
</reference>
<gene>
    <name evidence="1" type="ORF">ZAZAV_397</name>
</gene>